<dbReference type="InterPro" id="IPR019587">
    <property type="entry name" value="Polyketide_cyclase/dehydratase"/>
</dbReference>
<dbReference type="InterPro" id="IPR023393">
    <property type="entry name" value="START-like_dom_sf"/>
</dbReference>
<dbReference type="EMBL" id="LOWA01000008">
    <property type="protein sequence ID" value="KVE30084.1"/>
    <property type="molecule type" value="Genomic_DNA"/>
</dbReference>
<comment type="caution">
    <text evidence="1">The sequence shown here is derived from an EMBL/GenBank/DDBJ whole genome shotgun (WGS) entry which is preliminary data.</text>
</comment>
<reference evidence="1 2" key="1">
    <citation type="submission" date="2015-11" db="EMBL/GenBank/DDBJ databases">
        <title>Expanding the genomic diversity of Burkholderia species for the development of highly accurate diagnostics.</title>
        <authorList>
            <person name="Sahl J."/>
            <person name="Keim P."/>
            <person name="Wagner D."/>
        </authorList>
    </citation>
    <scope>NUCLEOTIDE SEQUENCE [LARGE SCALE GENOMIC DNA]</scope>
    <source>
        <strain evidence="1 2">TSV85</strain>
    </source>
</reference>
<evidence type="ECO:0000313" key="1">
    <source>
        <dbReference type="EMBL" id="KVE30084.1"/>
    </source>
</evidence>
<keyword evidence="2" id="KW-1185">Reference proteome</keyword>
<dbReference type="Proteomes" id="UP000062788">
    <property type="component" value="Unassembled WGS sequence"/>
</dbReference>
<dbReference type="OrthoDB" id="4459835at2"/>
<dbReference type="AlphaFoldDB" id="A0A118DQL1"/>
<organism evidence="1 2">
    <name type="scientific">Burkholderia singularis</name>
    <dbReference type="NCBI Taxonomy" id="1503053"/>
    <lineage>
        <taxon>Bacteria</taxon>
        <taxon>Pseudomonadati</taxon>
        <taxon>Pseudomonadota</taxon>
        <taxon>Betaproteobacteria</taxon>
        <taxon>Burkholderiales</taxon>
        <taxon>Burkholderiaceae</taxon>
        <taxon>Burkholderia</taxon>
        <taxon>pseudomallei group</taxon>
    </lineage>
</organism>
<evidence type="ECO:0000313" key="2">
    <source>
        <dbReference type="Proteomes" id="UP000062788"/>
    </source>
</evidence>
<dbReference type="Pfam" id="PF10604">
    <property type="entry name" value="Polyketide_cyc2"/>
    <property type="match status" value="1"/>
</dbReference>
<dbReference type="SUPFAM" id="SSF55961">
    <property type="entry name" value="Bet v1-like"/>
    <property type="match status" value="1"/>
</dbReference>
<dbReference type="CDD" id="cd07821">
    <property type="entry name" value="PYR_PYL_RCAR_like"/>
    <property type="match status" value="1"/>
</dbReference>
<dbReference type="RefSeq" id="WP_059512831.1">
    <property type="nucleotide sequence ID" value="NZ_CP013449.1"/>
</dbReference>
<dbReference type="Gene3D" id="3.30.530.20">
    <property type="match status" value="1"/>
</dbReference>
<gene>
    <name evidence="1" type="ORF">WS67_03595</name>
</gene>
<sequence length="146" mass="16795">MTRQRIEISEEFDAPVQHVFRFFSEHENLASLFKPASVRRISDGEAARNGVGSAREMRVPGAPPFVETVTGYQENRLIEYRITRGSPLRDHLGVMRFVPIDDQRTYFHYVITFGGKVPFVAPIIRHVLEKSVRRGIAQARTRYLHA</sequence>
<accession>A0A118DQL1</accession>
<name>A0A118DQL1_9BURK</name>
<proteinExistence type="predicted"/>
<protein>
    <submittedName>
        <fullName evidence="1">Polyketide cyclase</fullName>
    </submittedName>
</protein>